<dbReference type="PROSITE" id="PS51257">
    <property type="entry name" value="PROKAR_LIPOPROTEIN"/>
    <property type="match status" value="1"/>
</dbReference>
<comment type="caution">
    <text evidence="2">The sequence shown here is derived from an EMBL/GenBank/DDBJ whole genome shotgun (WGS) entry which is preliminary data.</text>
</comment>
<sequence length="157" mass="15989">MHRLAVLAAVSALLAGCQSEQECTLLAARAGVGLEVEAPLAARAETVSMQVCWDGSCTPVAAGLERSSKMASATCSGDTCSATGVRTADKHGFGEVKGLPKRPVRIRLKLLGAGSDPVLDRTVEVTPRGSFPNGPGCGEGGPSTSLIVSGDGVVRER</sequence>
<dbReference type="RefSeq" id="WP_138696713.1">
    <property type="nucleotide sequence ID" value="NZ_JBHSAZ010000016.1"/>
</dbReference>
<reference evidence="2 3" key="1">
    <citation type="submission" date="2019-05" db="EMBL/GenBank/DDBJ databases">
        <title>Draft genome sequence of Nonomuraea zeae DSM 100528.</title>
        <authorList>
            <person name="Saricaoglu S."/>
            <person name="Isik K."/>
        </authorList>
    </citation>
    <scope>NUCLEOTIDE SEQUENCE [LARGE SCALE GENOMIC DNA]</scope>
    <source>
        <strain evidence="2 3">DSM 100528</strain>
    </source>
</reference>
<evidence type="ECO:0000313" key="2">
    <source>
        <dbReference type="EMBL" id="TMR22755.1"/>
    </source>
</evidence>
<accession>A0A5S4FPW7</accession>
<keyword evidence="3" id="KW-1185">Reference proteome</keyword>
<evidence type="ECO:0000256" key="1">
    <source>
        <dbReference type="SAM" id="MobiDB-lite"/>
    </source>
</evidence>
<dbReference type="Proteomes" id="UP000306628">
    <property type="component" value="Unassembled WGS sequence"/>
</dbReference>
<gene>
    <name evidence="2" type="ORF">ETD85_48955</name>
</gene>
<evidence type="ECO:0008006" key="4">
    <source>
        <dbReference type="Google" id="ProtNLM"/>
    </source>
</evidence>
<protein>
    <recommendedName>
        <fullName evidence="4">Lipoprotein</fullName>
    </recommendedName>
</protein>
<feature type="region of interest" description="Disordered" evidence="1">
    <location>
        <begin position="127"/>
        <end position="157"/>
    </location>
</feature>
<dbReference type="AlphaFoldDB" id="A0A5S4FPW7"/>
<proteinExistence type="predicted"/>
<dbReference type="EMBL" id="VCKX01000269">
    <property type="protein sequence ID" value="TMR22755.1"/>
    <property type="molecule type" value="Genomic_DNA"/>
</dbReference>
<organism evidence="2 3">
    <name type="scientific">Nonomuraea zeae</name>
    <dbReference type="NCBI Taxonomy" id="1642303"/>
    <lineage>
        <taxon>Bacteria</taxon>
        <taxon>Bacillati</taxon>
        <taxon>Actinomycetota</taxon>
        <taxon>Actinomycetes</taxon>
        <taxon>Streptosporangiales</taxon>
        <taxon>Streptosporangiaceae</taxon>
        <taxon>Nonomuraea</taxon>
    </lineage>
</organism>
<name>A0A5S4FPW7_9ACTN</name>
<evidence type="ECO:0000313" key="3">
    <source>
        <dbReference type="Proteomes" id="UP000306628"/>
    </source>
</evidence>
<dbReference type="OrthoDB" id="3828886at2"/>